<name>Q2LWI3_SYNAS</name>
<dbReference type="OrthoDB" id="5432565at2"/>
<dbReference type="EMBL" id="CP000252">
    <property type="protein sequence ID" value="ABC78439.1"/>
    <property type="molecule type" value="Genomic_DNA"/>
</dbReference>
<accession>Q2LWI3</accession>
<protein>
    <submittedName>
        <fullName evidence="1">Hypothetical cytosolic protein</fullName>
    </submittedName>
</protein>
<evidence type="ECO:0000313" key="2">
    <source>
        <dbReference type="Proteomes" id="UP000001933"/>
    </source>
</evidence>
<dbReference type="RefSeq" id="WP_011418458.1">
    <property type="nucleotide sequence ID" value="NC_007759.1"/>
</dbReference>
<dbReference type="AlphaFoldDB" id="Q2LWI3"/>
<dbReference type="InParanoid" id="Q2LWI3"/>
<dbReference type="KEGG" id="sat:SYN_00080"/>
<proteinExistence type="predicted"/>
<gene>
    <name evidence="1" type="ORF">SYN_00080</name>
</gene>
<evidence type="ECO:0000313" key="1">
    <source>
        <dbReference type="EMBL" id="ABC78439.1"/>
    </source>
</evidence>
<dbReference type="eggNOG" id="ENOG50335S2">
    <property type="taxonomic scope" value="Bacteria"/>
</dbReference>
<dbReference type="HOGENOM" id="CLU_189783_0_0_7"/>
<reference evidence="1 2" key="1">
    <citation type="journal article" date="2007" name="Proc. Natl. Acad. Sci. U.S.A.">
        <title>The genome of Syntrophus aciditrophicus: life at the thermodynamic limit of microbial growth.</title>
        <authorList>
            <person name="McInerney M.J."/>
            <person name="Rohlin L."/>
            <person name="Mouttaki H."/>
            <person name="Kim U."/>
            <person name="Krupp R.S."/>
            <person name="Rios-Hernandez L."/>
            <person name="Sieber J."/>
            <person name="Struchtemeyer C.G."/>
            <person name="Bhattacharyya A."/>
            <person name="Campbell J.W."/>
            <person name="Gunsalus R.P."/>
        </authorList>
    </citation>
    <scope>NUCLEOTIDE SEQUENCE [LARGE SCALE GENOMIC DNA]</scope>
    <source>
        <strain evidence="1 2">SB</strain>
    </source>
</reference>
<keyword evidence="2" id="KW-1185">Reference proteome</keyword>
<dbReference type="Proteomes" id="UP000001933">
    <property type="component" value="Chromosome"/>
</dbReference>
<sequence length="84" mass="9999">MAKHSHRFVETYDGFVGYGLDRQTDENTVQFYLQKLSDDELMKVILKRMSDEDLTEIFDVAGKVLKKYLSEPEYHRFFLKEEEG</sequence>
<organism evidence="1 2">
    <name type="scientific">Syntrophus aciditrophicus (strain SB)</name>
    <dbReference type="NCBI Taxonomy" id="56780"/>
    <lineage>
        <taxon>Bacteria</taxon>
        <taxon>Pseudomonadati</taxon>
        <taxon>Thermodesulfobacteriota</taxon>
        <taxon>Syntrophia</taxon>
        <taxon>Syntrophales</taxon>
        <taxon>Syntrophaceae</taxon>
        <taxon>Syntrophus</taxon>
    </lineage>
</organism>